<accession>I6NIR2</accession>
<dbReference type="Pfam" id="PF00318">
    <property type="entry name" value="Ribosomal_S2"/>
    <property type="match status" value="1"/>
</dbReference>
<keyword evidence="6" id="KW-0934">Plastid</keyword>
<dbReference type="InterPro" id="IPR018130">
    <property type="entry name" value="Ribosomal_uS2_CS"/>
</dbReference>
<evidence type="ECO:0000256" key="4">
    <source>
        <dbReference type="HAMAP-Rule" id="MF_00291"/>
    </source>
</evidence>
<keyword evidence="2 4" id="KW-0689">Ribosomal protein</keyword>
<proteinExistence type="inferred from homology"/>
<dbReference type="GO" id="GO:0003735">
    <property type="term" value="F:structural constituent of ribosome"/>
    <property type="evidence" value="ECO:0007669"/>
    <property type="project" value="InterPro"/>
</dbReference>
<dbReference type="Gene3D" id="1.10.287.610">
    <property type="entry name" value="Helix hairpin bin"/>
    <property type="match status" value="1"/>
</dbReference>
<comment type="subcellular location">
    <subcellularLocation>
        <location evidence="4">Plastid</location>
        <location evidence="4">Chloroplast</location>
    </subcellularLocation>
</comment>
<dbReference type="PRINTS" id="PR00395">
    <property type="entry name" value="RIBOSOMALS2"/>
</dbReference>
<dbReference type="Gene3D" id="3.40.50.10490">
    <property type="entry name" value="Glucose-6-phosphate isomerase like protein, domain 1"/>
    <property type="match status" value="1"/>
</dbReference>
<dbReference type="PROSITE" id="PS00963">
    <property type="entry name" value="RIBOSOMAL_S2_2"/>
    <property type="match status" value="1"/>
</dbReference>
<protein>
    <recommendedName>
        <fullName evidence="4">Small ribosomal subunit protein uS2c</fullName>
    </recommendedName>
</protein>
<dbReference type="HAMAP" id="MF_00291_B">
    <property type="entry name" value="Ribosomal_uS2_B"/>
    <property type="match status" value="1"/>
</dbReference>
<evidence type="ECO:0000313" key="6">
    <source>
        <dbReference type="EMBL" id="AEW12930.2"/>
    </source>
</evidence>
<evidence type="ECO:0000256" key="5">
    <source>
        <dbReference type="RuleBase" id="RU003631"/>
    </source>
</evidence>
<reference evidence="6" key="1">
    <citation type="journal article" date="2013" name="J. Eukaryot. Microbiol.">
        <title>Tracing patterns of chloroplast evolution in euglenoids: contributions from Colacium vesiculosum and Strombomonas acuminata (Euglenophyta).</title>
        <authorList>
            <person name="Wiegert K.E."/>
            <person name="Bennett M.S."/>
            <person name="Triemer R.E."/>
        </authorList>
    </citation>
    <scope>NUCLEOTIDE SEQUENCE</scope>
</reference>
<dbReference type="InterPro" id="IPR023591">
    <property type="entry name" value="Ribosomal_uS2_flav_dom_sf"/>
</dbReference>
<dbReference type="PROSITE" id="PS00962">
    <property type="entry name" value="RIBOSOMAL_S2_1"/>
    <property type="match status" value="1"/>
</dbReference>
<geneLocation type="chloroplast" evidence="6"/>
<evidence type="ECO:0000256" key="3">
    <source>
        <dbReference type="ARBA" id="ARBA00023274"/>
    </source>
</evidence>
<dbReference type="AlphaFoldDB" id="I6NIR2"/>
<dbReference type="InterPro" id="IPR005706">
    <property type="entry name" value="Ribosomal_uS2_bac/mit/plastid"/>
</dbReference>
<dbReference type="PANTHER" id="PTHR12534:SF0">
    <property type="entry name" value="SMALL RIBOSOMAL SUBUNIT PROTEIN US2M"/>
    <property type="match status" value="1"/>
</dbReference>
<name>I6NIR2_9EUGL</name>
<dbReference type="SUPFAM" id="SSF52313">
    <property type="entry name" value="Ribosomal protein S2"/>
    <property type="match status" value="1"/>
</dbReference>
<dbReference type="GO" id="GO:0006412">
    <property type="term" value="P:translation"/>
    <property type="evidence" value="ECO:0007669"/>
    <property type="project" value="UniProtKB-UniRule"/>
</dbReference>
<dbReference type="NCBIfam" id="TIGR01011">
    <property type="entry name" value="rpsB_bact"/>
    <property type="match status" value="1"/>
</dbReference>
<keyword evidence="6" id="KW-0150">Chloroplast</keyword>
<dbReference type="PANTHER" id="PTHR12534">
    <property type="entry name" value="30S RIBOSOMAL PROTEIN S2 PROKARYOTIC AND ORGANELLAR"/>
    <property type="match status" value="1"/>
</dbReference>
<organism evidence="6">
    <name type="scientific">Colacium vesiculosum</name>
    <dbReference type="NCBI Taxonomy" id="102910"/>
    <lineage>
        <taxon>Eukaryota</taxon>
        <taxon>Discoba</taxon>
        <taxon>Euglenozoa</taxon>
        <taxon>Euglenida</taxon>
        <taxon>Spirocuta</taxon>
        <taxon>Euglenophyceae</taxon>
        <taxon>Euglenales</taxon>
        <taxon>Euglenaceae</taxon>
        <taxon>Colacium</taxon>
    </lineage>
</organism>
<dbReference type="EMBL" id="JN674636">
    <property type="protein sequence ID" value="AEW12930.2"/>
    <property type="molecule type" value="Genomic_DNA"/>
</dbReference>
<evidence type="ECO:0000256" key="1">
    <source>
        <dbReference type="ARBA" id="ARBA00006242"/>
    </source>
</evidence>
<dbReference type="InterPro" id="IPR001865">
    <property type="entry name" value="Ribosomal_uS2"/>
</dbReference>
<evidence type="ECO:0000256" key="2">
    <source>
        <dbReference type="ARBA" id="ARBA00022980"/>
    </source>
</evidence>
<sequence length="222" mass="24835">MITLQQLLGSSVHLGHYAKEWNPKMRPYIYCERDGIHIIDLLQTIVCLEKACNFLSNASKKKKSFLFVGTKPQFSAIIQSCALSCNAHYVTERWLGGMLTNWFTMESCIKKLKILSEQELNGNLNRLTKKEIVNNQKRKLKLEKYLSGVKDLKALPDIVILVGQTKDINAVKECLKLGIPIVTILDTNCDPDLANFAIPANDDSVASIALILNELSKSISLA</sequence>
<keyword evidence="3 4" id="KW-0687">Ribonucleoprotein</keyword>
<dbReference type="GO" id="GO:0009507">
    <property type="term" value="C:chloroplast"/>
    <property type="evidence" value="ECO:0007669"/>
    <property type="project" value="UniProtKB-SubCell"/>
</dbReference>
<gene>
    <name evidence="4 6" type="primary">rps2</name>
</gene>
<dbReference type="CDD" id="cd01425">
    <property type="entry name" value="RPS2"/>
    <property type="match status" value="1"/>
</dbReference>
<comment type="similarity">
    <text evidence="1 4 5">Belongs to the universal ribosomal protein uS2 family.</text>
</comment>
<dbReference type="GO" id="GO:0005763">
    <property type="term" value="C:mitochondrial small ribosomal subunit"/>
    <property type="evidence" value="ECO:0007669"/>
    <property type="project" value="TreeGrafter"/>
</dbReference>